<dbReference type="GO" id="GO:0071949">
    <property type="term" value="F:FAD binding"/>
    <property type="evidence" value="ECO:0007669"/>
    <property type="project" value="InterPro"/>
</dbReference>
<dbReference type="Proteomes" id="UP001489004">
    <property type="component" value="Unassembled WGS sequence"/>
</dbReference>
<evidence type="ECO:0000313" key="5">
    <source>
        <dbReference type="Proteomes" id="UP001489004"/>
    </source>
</evidence>
<keyword evidence="5" id="KW-1185">Reference proteome</keyword>
<dbReference type="GO" id="GO:0016709">
    <property type="term" value="F:oxidoreductase activity, acting on paired donors, with incorporation or reduction of molecular oxygen, NAD(P)H as one donor, and incorporation of one atom of oxygen"/>
    <property type="evidence" value="ECO:0007669"/>
    <property type="project" value="UniProtKB-ARBA"/>
</dbReference>
<dbReference type="Gene3D" id="3.40.30.120">
    <property type="match status" value="1"/>
</dbReference>
<accession>A0AAW1QE60</accession>
<dbReference type="InterPro" id="IPR002938">
    <property type="entry name" value="FAD-bd"/>
</dbReference>
<evidence type="ECO:0000256" key="1">
    <source>
        <dbReference type="ARBA" id="ARBA00022630"/>
    </source>
</evidence>
<dbReference type="InterPro" id="IPR036188">
    <property type="entry name" value="FAD/NAD-bd_sf"/>
</dbReference>
<evidence type="ECO:0000259" key="3">
    <source>
        <dbReference type="Pfam" id="PF01494"/>
    </source>
</evidence>
<dbReference type="GO" id="GO:0006744">
    <property type="term" value="P:ubiquinone biosynthetic process"/>
    <property type="evidence" value="ECO:0007669"/>
    <property type="project" value="TreeGrafter"/>
</dbReference>
<comment type="caution">
    <text evidence="4">The sequence shown here is derived from an EMBL/GenBank/DDBJ whole genome shotgun (WGS) entry which is preliminary data.</text>
</comment>
<dbReference type="Gene3D" id="3.50.50.60">
    <property type="entry name" value="FAD/NAD(P)-binding domain"/>
    <property type="match status" value="1"/>
</dbReference>
<dbReference type="Pfam" id="PF01494">
    <property type="entry name" value="FAD_binding_3"/>
    <property type="match status" value="1"/>
</dbReference>
<dbReference type="AlphaFoldDB" id="A0AAW1QE60"/>
<evidence type="ECO:0000256" key="2">
    <source>
        <dbReference type="ARBA" id="ARBA00022827"/>
    </source>
</evidence>
<dbReference type="InterPro" id="IPR050641">
    <property type="entry name" value="RIFMO-like"/>
</dbReference>
<dbReference type="EMBL" id="JALJOR010000003">
    <property type="protein sequence ID" value="KAK9819702.1"/>
    <property type="molecule type" value="Genomic_DNA"/>
</dbReference>
<protein>
    <recommendedName>
        <fullName evidence="3">FAD-binding domain-containing protein</fullName>
    </recommendedName>
</protein>
<dbReference type="PRINTS" id="PR00420">
    <property type="entry name" value="RNGMNOXGNASE"/>
</dbReference>
<dbReference type="PANTHER" id="PTHR43004">
    <property type="entry name" value="TRK SYSTEM POTASSIUM UPTAKE PROTEIN"/>
    <property type="match status" value="1"/>
</dbReference>
<dbReference type="SUPFAM" id="SSF51905">
    <property type="entry name" value="FAD/NAD(P)-binding domain"/>
    <property type="match status" value="1"/>
</dbReference>
<name>A0AAW1QE60_9CHLO</name>
<feature type="domain" description="FAD-binding" evidence="3">
    <location>
        <begin position="51"/>
        <end position="408"/>
    </location>
</feature>
<sequence>MKHALSLLESERSAEQETELSELLKGLNLTLAKVVGFSSQILSSSALPEHVPVAIAGGGPTGLTLSILLSRLGVPSLLLERSAALTKHPQAHFINNRTMEVFRPLDGLAAEVAASSPPLDEWRKFIYCESVLGKVLGEVDHFKGQQGPRMDSLSPEPVAHLSQHRLVPLLYKHAAKPGSLGLVRFGAAVASVSQDAEGCLLQVDCGQGPQQTVHCSYLVAADGAHSPIRKQLQIPMLGDAAMQHLVNIHFHAPGLWHRLQGRTAMLYFVFNAHVVAVIVAHDLKSGELVAQVPIYPPLQTLADFTPAVCKSLLLNTLGAGADLDIHVSAIRSWTMSAQVAQCFRMNRVFLAGDAAHSFPPAGGFGMNTGIQDVHNLAWKIAAVHGGHAGPGLLDSYEAERRPVALANTALSVANYEEAIRVPQALGLDPRAASLLNTAVSSGPASLLPAGLRQSLLQAGMAAGRAASGVRGPLKAWRRAALDRIFASGETLRLQFPREDLGFVYGGDGAAVVAPEPAGHLGMQDRSGPMEGARQQARGLPYVPETMPGARLPHCDLQMLRQVASDGQPYQRKASTLDLVPAAPAQLTLLVGANDHSLAWADAARILLESEHRPLRVVHIADSAQQAAALDAAACVAYSLDKTWRKLRGVSDSGAIFVRPDGHVAWRHDGFVTPDATLRGGPHTVGPGHSAHSEQLQACMLHGLRTAVKRIFFVV</sequence>
<evidence type="ECO:0000313" key="4">
    <source>
        <dbReference type="EMBL" id="KAK9819702.1"/>
    </source>
</evidence>
<dbReference type="GO" id="GO:0005739">
    <property type="term" value="C:mitochondrion"/>
    <property type="evidence" value="ECO:0007669"/>
    <property type="project" value="TreeGrafter"/>
</dbReference>
<keyword evidence="1" id="KW-0285">Flavoprotein</keyword>
<proteinExistence type="predicted"/>
<dbReference type="PANTHER" id="PTHR43004:SF6">
    <property type="entry name" value="FAD_NAD(P)-BINDING OXIDOREDUCTASE FAMILY PROTEIN"/>
    <property type="match status" value="1"/>
</dbReference>
<dbReference type="Gene3D" id="3.30.9.10">
    <property type="entry name" value="D-Amino Acid Oxidase, subunit A, domain 2"/>
    <property type="match status" value="1"/>
</dbReference>
<organism evidence="4 5">
    <name type="scientific">[Myrmecia] bisecta</name>
    <dbReference type="NCBI Taxonomy" id="41462"/>
    <lineage>
        <taxon>Eukaryota</taxon>
        <taxon>Viridiplantae</taxon>
        <taxon>Chlorophyta</taxon>
        <taxon>core chlorophytes</taxon>
        <taxon>Trebouxiophyceae</taxon>
        <taxon>Trebouxiales</taxon>
        <taxon>Trebouxiaceae</taxon>
        <taxon>Myrmecia</taxon>
    </lineage>
</organism>
<gene>
    <name evidence="4" type="ORF">WJX72_001426</name>
</gene>
<reference evidence="4 5" key="1">
    <citation type="journal article" date="2024" name="Nat. Commun.">
        <title>Phylogenomics reveals the evolutionary origins of lichenization in chlorophyte algae.</title>
        <authorList>
            <person name="Puginier C."/>
            <person name="Libourel C."/>
            <person name="Otte J."/>
            <person name="Skaloud P."/>
            <person name="Haon M."/>
            <person name="Grisel S."/>
            <person name="Petersen M."/>
            <person name="Berrin J.G."/>
            <person name="Delaux P.M."/>
            <person name="Dal Grande F."/>
            <person name="Keller J."/>
        </authorList>
    </citation>
    <scope>NUCLEOTIDE SEQUENCE [LARGE SCALE GENOMIC DNA]</scope>
    <source>
        <strain evidence="4 5">SAG 2043</strain>
    </source>
</reference>
<keyword evidence="2" id="KW-0274">FAD</keyword>